<sequence length="290" mass="33074">MAKSKEQTTQPPEKLEVPLITRASIESLKPPSPVREDPQLLGTGVKQQKDFGKRNKWSMYEDRMKPIEESNALQWLKESGIPADPMPKRMREFKMTSKGSKGSEGSSQSSWVTASNVRADILESEYRWRFFVKEADITSALTGINEINGEIEKDFSPLRLSTARFRIPKSWQESAKASPVNERDPLRPNHIALMKLLDFTNDVCDSEGNDVAFDLNSASSLPNLLPQLDRFEMARKLCQSRRLRGFLAQSFLRFLMYHSANVTSIIRCNARRYSDALALLRSQILRVKFS</sequence>
<dbReference type="EMBL" id="LUGG01000025">
    <property type="protein sequence ID" value="OBZ67076.1"/>
    <property type="molecule type" value="Genomic_DNA"/>
</dbReference>
<evidence type="ECO:0000313" key="3">
    <source>
        <dbReference type="Proteomes" id="UP000092993"/>
    </source>
</evidence>
<reference evidence="2 3" key="1">
    <citation type="submission" date="2016-03" db="EMBL/GenBank/DDBJ databases">
        <title>Whole genome sequencing of Grifola frondosa 9006-11.</title>
        <authorList>
            <person name="Min B."/>
            <person name="Park H."/>
            <person name="Kim J.-G."/>
            <person name="Cho H."/>
            <person name="Oh Y.-L."/>
            <person name="Kong W.-S."/>
            <person name="Choi I.-G."/>
        </authorList>
    </citation>
    <scope>NUCLEOTIDE SEQUENCE [LARGE SCALE GENOMIC DNA]</scope>
    <source>
        <strain evidence="2 3">9006-11</strain>
    </source>
</reference>
<dbReference type="Proteomes" id="UP000092993">
    <property type="component" value="Unassembled WGS sequence"/>
</dbReference>
<dbReference type="AlphaFoldDB" id="A0A1C7LSF3"/>
<proteinExistence type="predicted"/>
<keyword evidence="3" id="KW-1185">Reference proteome</keyword>
<feature type="region of interest" description="Disordered" evidence="1">
    <location>
        <begin position="1"/>
        <end position="54"/>
    </location>
</feature>
<organism evidence="2 3">
    <name type="scientific">Grifola frondosa</name>
    <name type="common">Maitake</name>
    <name type="synonym">Polyporus frondosus</name>
    <dbReference type="NCBI Taxonomy" id="5627"/>
    <lineage>
        <taxon>Eukaryota</taxon>
        <taxon>Fungi</taxon>
        <taxon>Dikarya</taxon>
        <taxon>Basidiomycota</taxon>
        <taxon>Agaricomycotina</taxon>
        <taxon>Agaricomycetes</taxon>
        <taxon>Polyporales</taxon>
        <taxon>Grifolaceae</taxon>
        <taxon>Grifola</taxon>
    </lineage>
</organism>
<evidence type="ECO:0000313" key="2">
    <source>
        <dbReference type="EMBL" id="OBZ67076.1"/>
    </source>
</evidence>
<accession>A0A1C7LSF3</accession>
<name>A0A1C7LSF3_GRIFR</name>
<protein>
    <submittedName>
        <fullName evidence="2">Uncharacterized protein</fullName>
    </submittedName>
</protein>
<gene>
    <name evidence="2" type="ORF">A0H81_12884</name>
</gene>
<evidence type="ECO:0000256" key="1">
    <source>
        <dbReference type="SAM" id="MobiDB-lite"/>
    </source>
</evidence>
<comment type="caution">
    <text evidence="2">The sequence shown here is derived from an EMBL/GenBank/DDBJ whole genome shotgun (WGS) entry which is preliminary data.</text>
</comment>